<feature type="chain" id="PRO_5027092744" evidence="1">
    <location>
        <begin position="20"/>
        <end position="144"/>
    </location>
</feature>
<dbReference type="Proteomes" id="UP000320948">
    <property type="component" value="Unassembled WGS sequence"/>
</dbReference>
<evidence type="ECO:0000313" key="2">
    <source>
        <dbReference type="EMBL" id="TKW62024.1"/>
    </source>
</evidence>
<gene>
    <name evidence="2" type="ORF">DI628_05230</name>
</gene>
<evidence type="ECO:0000256" key="1">
    <source>
        <dbReference type="SAM" id="SignalP"/>
    </source>
</evidence>
<accession>A0A6N4RFX0</accession>
<feature type="signal peptide" evidence="1">
    <location>
        <begin position="1"/>
        <end position="19"/>
    </location>
</feature>
<organism evidence="2 3">
    <name type="scientific">Blastochloris viridis</name>
    <name type="common">Rhodopseudomonas viridis</name>
    <dbReference type="NCBI Taxonomy" id="1079"/>
    <lineage>
        <taxon>Bacteria</taxon>
        <taxon>Pseudomonadati</taxon>
        <taxon>Pseudomonadota</taxon>
        <taxon>Alphaproteobacteria</taxon>
        <taxon>Hyphomicrobiales</taxon>
        <taxon>Blastochloridaceae</taxon>
        <taxon>Blastochloris</taxon>
    </lineage>
</organism>
<dbReference type="AlphaFoldDB" id="A0A6N4RFX0"/>
<sequence>MKTLCMMALACLLVPLALAAQERTAGGSLGNQMTWVALKDIADQANGNAKNAKLLAEAIKACGVKGMLYSPGTSGADAQGCKVAAAPATPKNCEWYSLPQGSKTLTCPSQKVMIGMAYEGDTWSKKTDNHAAPEVYAAQCCSLQ</sequence>
<protein>
    <submittedName>
        <fullName evidence="2">Uncharacterized protein</fullName>
    </submittedName>
</protein>
<evidence type="ECO:0000313" key="3">
    <source>
        <dbReference type="Proteomes" id="UP000320948"/>
    </source>
</evidence>
<name>A0A6N4RFX0_BLAVI</name>
<comment type="caution">
    <text evidence="2">The sequence shown here is derived from an EMBL/GenBank/DDBJ whole genome shotgun (WGS) entry which is preliminary data.</text>
</comment>
<dbReference type="EMBL" id="VAFM01000001">
    <property type="protein sequence ID" value="TKW62024.1"/>
    <property type="molecule type" value="Genomic_DNA"/>
</dbReference>
<proteinExistence type="predicted"/>
<keyword evidence="1" id="KW-0732">Signal</keyword>
<reference evidence="2 3" key="1">
    <citation type="journal article" date="2017" name="Nat. Commun.">
        <title>In situ click chemistry generation of cyclooxygenase-2 inhibitors.</title>
        <authorList>
            <person name="Bhardwaj A."/>
            <person name="Kaur J."/>
            <person name="Wuest M."/>
            <person name="Wuest F."/>
        </authorList>
    </citation>
    <scope>NUCLEOTIDE SEQUENCE [LARGE SCALE GENOMIC DNA]</scope>
    <source>
        <strain evidence="2">S2_018_000_R2_106</strain>
    </source>
</reference>